<proteinExistence type="predicted"/>
<evidence type="ECO:0000313" key="1">
    <source>
        <dbReference type="EMBL" id="KZV94131.1"/>
    </source>
</evidence>
<name>A0A165J082_EXIGL</name>
<sequence>MGCESRFERAASIASSSAEHVEPEGIQALRASDGCGRGRSCETCRAVSVWLRCSGNLRVGRALLLASTMRDSGESGSNDTVRVEEVASERVELEGAQTLHACERRDGLCGRGGCNHGRWLGWVGCLMGDGGGSELRAEGLGLELERVFMQRLVASSLRLEVEETDMIDHLHVVHCTDSQARALMRELDVSLPRLSLLKWPQET</sequence>
<reference evidence="1 2" key="1">
    <citation type="journal article" date="2016" name="Mol. Biol. Evol.">
        <title>Comparative Genomics of Early-Diverging Mushroom-Forming Fungi Provides Insights into the Origins of Lignocellulose Decay Capabilities.</title>
        <authorList>
            <person name="Nagy L.G."/>
            <person name="Riley R."/>
            <person name="Tritt A."/>
            <person name="Adam C."/>
            <person name="Daum C."/>
            <person name="Floudas D."/>
            <person name="Sun H."/>
            <person name="Yadav J.S."/>
            <person name="Pangilinan J."/>
            <person name="Larsson K.H."/>
            <person name="Matsuura K."/>
            <person name="Barry K."/>
            <person name="Labutti K."/>
            <person name="Kuo R."/>
            <person name="Ohm R.A."/>
            <person name="Bhattacharya S.S."/>
            <person name="Shirouzu T."/>
            <person name="Yoshinaga Y."/>
            <person name="Martin F.M."/>
            <person name="Grigoriev I.V."/>
            <person name="Hibbett D.S."/>
        </authorList>
    </citation>
    <scope>NUCLEOTIDE SEQUENCE [LARGE SCALE GENOMIC DNA]</scope>
    <source>
        <strain evidence="1 2">HHB12029</strain>
    </source>
</reference>
<evidence type="ECO:0000313" key="2">
    <source>
        <dbReference type="Proteomes" id="UP000077266"/>
    </source>
</evidence>
<protein>
    <submittedName>
        <fullName evidence="1">Uncharacterized protein</fullName>
    </submittedName>
</protein>
<dbReference type="InParanoid" id="A0A165J082"/>
<dbReference type="EMBL" id="KV425978">
    <property type="protein sequence ID" value="KZV94131.1"/>
    <property type="molecule type" value="Genomic_DNA"/>
</dbReference>
<dbReference type="Proteomes" id="UP000077266">
    <property type="component" value="Unassembled WGS sequence"/>
</dbReference>
<gene>
    <name evidence="1" type="ORF">EXIGLDRAFT_824540</name>
</gene>
<organism evidence="1 2">
    <name type="scientific">Exidia glandulosa HHB12029</name>
    <dbReference type="NCBI Taxonomy" id="1314781"/>
    <lineage>
        <taxon>Eukaryota</taxon>
        <taxon>Fungi</taxon>
        <taxon>Dikarya</taxon>
        <taxon>Basidiomycota</taxon>
        <taxon>Agaricomycotina</taxon>
        <taxon>Agaricomycetes</taxon>
        <taxon>Auriculariales</taxon>
        <taxon>Exidiaceae</taxon>
        <taxon>Exidia</taxon>
    </lineage>
</organism>
<feature type="non-terminal residue" evidence="1">
    <location>
        <position position="203"/>
    </location>
</feature>
<dbReference type="AlphaFoldDB" id="A0A165J082"/>
<keyword evidence="2" id="KW-1185">Reference proteome</keyword>
<accession>A0A165J082</accession>